<dbReference type="Proteomes" id="UP000184501">
    <property type="component" value="Unassembled WGS sequence"/>
</dbReference>
<evidence type="ECO:0000313" key="6">
    <source>
        <dbReference type="EMBL" id="SHF89175.1"/>
    </source>
</evidence>
<dbReference type="InterPro" id="IPR016032">
    <property type="entry name" value="Sig_transdc_resp-reg_C-effctor"/>
</dbReference>
<evidence type="ECO:0000313" key="7">
    <source>
        <dbReference type="Proteomes" id="UP000184501"/>
    </source>
</evidence>
<gene>
    <name evidence="6" type="ORF">SAMN05444320_105372</name>
</gene>
<dbReference type="CDD" id="cd15831">
    <property type="entry name" value="BTAD"/>
    <property type="match status" value="1"/>
</dbReference>
<comment type="similarity">
    <text evidence="1">Belongs to the AfsR/DnrI/RedD regulatory family.</text>
</comment>
<feature type="compositionally biased region" description="Low complexity" evidence="4">
    <location>
        <begin position="394"/>
        <end position="415"/>
    </location>
</feature>
<dbReference type="SUPFAM" id="SSF46894">
    <property type="entry name" value="C-terminal effector domain of the bipartite response regulators"/>
    <property type="match status" value="1"/>
</dbReference>
<dbReference type="InterPro" id="IPR011990">
    <property type="entry name" value="TPR-like_helical_dom_sf"/>
</dbReference>
<dbReference type="SUPFAM" id="SSF48452">
    <property type="entry name" value="TPR-like"/>
    <property type="match status" value="2"/>
</dbReference>
<dbReference type="Gene3D" id="3.40.50.300">
    <property type="entry name" value="P-loop containing nucleotide triphosphate hydrolases"/>
    <property type="match status" value="1"/>
</dbReference>
<dbReference type="PROSITE" id="PS51755">
    <property type="entry name" value="OMPR_PHOB"/>
    <property type="match status" value="1"/>
</dbReference>
<dbReference type="Pfam" id="PF13191">
    <property type="entry name" value="AAA_16"/>
    <property type="match status" value="1"/>
</dbReference>
<dbReference type="Pfam" id="PF03704">
    <property type="entry name" value="BTAD"/>
    <property type="match status" value="1"/>
</dbReference>
<evidence type="ECO:0000256" key="3">
    <source>
        <dbReference type="PROSITE-ProRule" id="PRU01091"/>
    </source>
</evidence>
<dbReference type="InterPro" id="IPR058852">
    <property type="entry name" value="HTH_77"/>
</dbReference>
<dbReference type="GO" id="GO:0000160">
    <property type="term" value="P:phosphorelay signal transduction system"/>
    <property type="evidence" value="ECO:0007669"/>
    <property type="project" value="InterPro"/>
</dbReference>
<feature type="domain" description="OmpR/PhoB-type" evidence="5">
    <location>
        <begin position="12"/>
        <end position="115"/>
    </location>
</feature>
<evidence type="ECO:0000256" key="1">
    <source>
        <dbReference type="ARBA" id="ARBA00005820"/>
    </source>
</evidence>
<keyword evidence="2 3" id="KW-0238">DNA-binding</keyword>
<dbReference type="InterPro" id="IPR036388">
    <property type="entry name" value="WH-like_DNA-bd_sf"/>
</dbReference>
<proteinExistence type="inferred from homology"/>
<name>A0A1M5FCA2_STRHI</name>
<dbReference type="PANTHER" id="PTHR47691">
    <property type="entry name" value="REGULATOR-RELATED"/>
    <property type="match status" value="1"/>
</dbReference>
<dbReference type="InterPro" id="IPR001867">
    <property type="entry name" value="OmpR/PhoB-type_DNA-bd"/>
</dbReference>
<dbReference type="SMART" id="SM01043">
    <property type="entry name" value="BTAD"/>
    <property type="match status" value="1"/>
</dbReference>
<keyword evidence="7" id="KW-1185">Reference proteome</keyword>
<feature type="DNA-binding region" description="OmpR/PhoB-type" evidence="3">
    <location>
        <begin position="12"/>
        <end position="115"/>
    </location>
</feature>
<feature type="compositionally biased region" description="Polar residues" evidence="4">
    <location>
        <begin position="384"/>
        <end position="393"/>
    </location>
</feature>
<feature type="region of interest" description="Disordered" evidence="4">
    <location>
        <begin position="383"/>
        <end position="415"/>
    </location>
</feature>
<dbReference type="InterPro" id="IPR027417">
    <property type="entry name" value="P-loop_NTPase"/>
</dbReference>
<reference evidence="6 7" key="1">
    <citation type="submission" date="2016-11" db="EMBL/GenBank/DDBJ databases">
        <authorList>
            <person name="Jaros S."/>
            <person name="Januszkiewicz K."/>
            <person name="Wedrychowicz H."/>
        </authorList>
    </citation>
    <scope>NUCLEOTIDE SEQUENCE [LARGE SCALE GENOMIC DNA]</scope>
    <source>
        <strain evidence="6 7">DSM 44523</strain>
    </source>
</reference>
<dbReference type="GO" id="GO:0006355">
    <property type="term" value="P:regulation of DNA-templated transcription"/>
    <property type="evidence" value="ECO:0007669"/>
    <property type="project" value="InterPro"/>
</dbReference>
<dbReference type="SUPFAM" id="SSF52540">
    <property type="entry name" value="P-loop containing nucleoside triphosphate hydrolases"/>
    <property type="match status" value="1"/>
</dbReference>
<evidence type="ECO:0000256" key="4">
    <source>
        <dbReference type="SAM" id="MobiDB-lite"/>
    </source>
</evidence>
<dbReference type="EMBL" id="FQVN01000005">
    <property type="protein sequence ID" value="SHF89175.1"/>
    <property type="molecule type" value="Genomic_DNA"/>
</dbReference>
<dbReference type="InterPro" id="IPR005158">
    <property type="entry name" value="BTAD"/>
</dbReference>
<dbReference type="InterPro" id="IPR041664">
    <property type="entry name" value="AAA_16"/>
</dbReference>
<dbReference type="Pfam" id="PF25872">
    <property type="entry name" value="HTH_77"/>
    <property type="match status" value="1"/>
</dbReference>
<protein>
    <submittedName>
        <fullName evidence="6">Predicted ATPase</fullName>
    </submittedName>
</protein>
<evidence type="ECO:0000259" key="5">
    <source>
        <dbReference type="PROSITE" id="PS51755"/>
    </source>
</evidence>
<organism evidence="6 7">
    <name type="scientific">Streptoalloteichus hindustanus</name>
    <dbReference type="NCBI Taxonomy" id="2017"/>
    <lineage>
        <taxon>Bacteria</taxon>
        <taxon>Bacillati</taxon>
        <taxon>Actinomycetota</taxon>
        <taxon>Actinomycetes</taxon>
        <taxon>Pseudonocardiales</taxon>
        <taxon>Pseudonocardiaceae</taxon>
        <taxon>Streptoalloteichus</taxon>
    </lineage>
</organism>
<dbReference type="Pfam" id="PF00486">
    <property type="entry name" value="Trans_reg_C"/>
    <property type="match status" value="1"/>
</dbReference>
<sequence>MVAGDRTDSARASSGYRARVRFGVLGPLAVWDADGRPVAIAERKVRALLAVLLAHAGRVRSVDGLVDDLWGDQPPRHPANALQGKVAQLRRALEHAEPGARRLVVTRAPGYLLDLDPDLVDSGRFTALTARARAAADPRARAALWAEALDLWRGPAFADFADEPFARAPVVRFEEERLLAEEEHAEARLALGEHHPLVGGLTDLVARHPARERLRALHMRALHRSGRTREALDSYAELRRHLADELGLDPGGELVALHQAILRDDPALAPTPPTPLTSPTSSRGNVPTPVTALIGRDEAVARVRALVENNRLVTLTGPGGVGKTRLAIAVAAELADTLPDGAWLVELAALDRVAPDHTAPDRTAADPAAALVEATMAALDIRQDSTPDTASPDTASSNTVSSNTASPNTASSNTASPADRLAAALAHRRLLLVLDNCEHLVEPVAELAAALLRAVPGLRVLTTSREPLGLGGELPVPVPPLALPDPLADADPATALAASAVHLFTTRAGITLDADNASAVAAVCRRLDGIPLALELAASRVRTLGVHGLLARLDDRFAVLASAHRDTPTRQRTLRAVIDWSWELLTTAERVVLRRLAVHAEGCAPDAAEVVCSGDGVLPHEVPDLVACLVDRSLVVLVDRADGPRYQLLESIRDYCLDRLREAGELSLMRQRHASHYTELAERVAPLLRGPEQRQWLARLDVETPNLRRALEHGPSPAHALRLVNALGWYWIMRGRLAEARRALESAIAAAVDSADADADRTRALTWHTGIELLLGEGAGDAGHLRAVLSRYDERGDRAGRATAAWLFAWSQLGLNLAVSEELTNRALADFTALDDQWGVAAALSIRARHALARGDLAALRRDGERADQLFGQLGDRWGRLQSVFPLASLAEITGDHARAAERYRAGLATAEELGLWPDVVKLLCGLGRLALLSGDHTLAHDHHQHALRVATEHAYHAGKVEAELGLGLIDRRRGLLDSAETHLRRMLDWFHRVDFGPAITLVLAELGFVAEHRGDADRARALHHESLARAGELGDPRAVALALEGLAGAHALAGRHRAAAVLLGAATATRDSVAAPLPPAERGDVDRITATSRKALGDKEFVTAFQHGTRLSPQEAVAQSTP</sequence>
<dbReference type="SMART" id="SM00862">
    <property type="entry name" value="Trans_reg_C"/>
    <property type="match status" value="1"/>
</dbReference>
<dbReference type="AlphaFoldDB" id="A0A1M5FCA2"/>
<accession>A0A1M5FCA2</accession>
<dbReference type="Gene3D" id="1.10.10.10">
    <property type="entry name" value="Winged helix-like DNA-binding domain superfamily/Winged helix DNA-binding domain"/>
    <property type="match status" value="1"/>
</dbReference>
<dbReference type="Gene3D" id="1.25.40.10">
    <property type="entry name" value="Tetratricopeptide repeat domain"/>
    <property type="match status" value="2"/>
</dbReference>
<dbReference type="PANTHER" id="PTHR47691:SF3">
    <property type="entry name" value="HTH-TYPE TRANSCRIPTIONAL REGULATOR RV0890C-RELATED"/>
    <property type="match status" value="1"/>
</dbReference>
<dbReference type="GO" id="GO:0003677">
    <property type="term" value="F:DNA binding"/>
    <property type="evidence" value="ECO:0007669"/>
    <property type="project" value="UniProtKB-UniRule"/>
</dbReference>
<evidence type="ECO:0000256" key="2">
    <source>
        <dbReference type="ARBA" id="ARBA00023125"/>
    </source>
</evidence>
<feature type="region of interest" description="Disordered" evidence="4">
    <location>
        <begin position="266"/>
        <end position="286"/>
    </location>
</feature>
<dbReference type="STRING" id="2017.SAMN05444320_105372"/>